<feature type="non-terminal residue" evidence="1">
    <location>
        <position position="88"/>
    </location>
</feature>
<protein>
    <recommendedName>
        <fullName evidence="3">Reverse transcriptase</fullName>
    </recommendedName>
</protein>
<evidence type="ECO:0000313" key="2">
    <source>
        <dbReference type="Proteomes" id="UP001172159"/>
    </source>
</evidence>
<dbReference type="AlphaFoldDB" id="A0AA40EE38"/>
<proteinExistence type="predicted"/>
<sequence>GLRDSLFRQHVPDLPTPHCTCGEGRETVEHLVICCPIPPKPRTWLRTSIRTHRDLSLILQGIGSRNQWLLRKVLGWLMDSGRLVRSSL</sequence>
<evidence type="ECO:0008006" key="3">
    <source>
        <dbReference type="Google" id="ProtNLM"/>
    </source>
</evidence>
<feature type="non-terminal residue" evidence="1">
    <location>
        <position position="1"/>
    </location>
</feature>
<name>A0AA40EE38_9PEZI</name>
<comment type="caution">
    <text evidence="1">The sequence shown here is derived from an EMBL/GenBank/DDBJ whole genome shotgun (WGS) entry which is preliminary data.</text>
</comment>
<organism evidence="1 2">
    <name type="scientific">Apiosordaria backusii</name>
    <dbReference type="NCBI Taxonomy" id="314023"/>
    <lineage>
        <taxon>Eukaryota</taxon>
        <taxon>Fungi</taxon>
        <taxon>Dikarya</taxon>
        <taxon>Ascomycota</taxon>
        <taxon>Pezizomycotina</taxon>
        <taxon>Sordariomycetes</taxon>
        <taxon>Sordariomycetidae</taxon>
        <taxon>Sordariales</taxon>
        <taxon>Lasiosphaeriaceae</taxon>
        <taxon>Apiosordaria</taxon>
    </lineage>
</organism>
<dbReference type="EMBL" id="JAUKTV010000006">
    <property type="protein sequence ID" value="KAK0736550.1"/>
    <property type="molecule type" value="Genomic_DNA"/>
</dbReference>
<accession>A0AA40EE38</accession>
<evidence type="ECO:0000313" key="1">
    <source>
        <dbReference type="EMBL" id="KAK0736550.1"/>
    </source>
</evidence>
<reference evidence="1" key="1">
    <citation type="submission" date="2023-06" db="EMBL/GenBank/DDBJ databases">
        <title>Genome-scale phylogeny and comparative genomics of the fungal order Sordariales.</title>
        <authorList>
            <consortium name="Lawrence Berkeley National Laboratory"/>
            <person name="Hensen N."/>
            <person name="Bonometti L."/>
            <person name="Westerberg I."/>
            <person name="Brannstrom I.O."/>
            <person name="Guillou S."/>
            <person name="Cros-Aarteil S."/>
            <person name="Calhoun S."/>
            <person name="Haridas S."/>
            <person name="Kuo A."/>
            <person name="Mondo S."/>
            <person name="Pangilinan J."/>
            <person name="Riley R."/>
            <person name="Labutti K."/>
            <person name="Andreopoulos B."/>
            <person name="Lipzen A."/>
            <person name="Chen C."/>
            <person name="Yanf M."/>
            <person name="Daum C."/>
            <person name="Ng V."/>
            <person name="Clum A."/>
            <person name="Steindorff A."/>
            <person name="Ohm R."/>
            <person name="Martin F."/>
            <person name="Silar P."/>
            <person name="Natvig D."/>
            <person name="Lalanne C."/>
            <person name="Gautier V."/>
            <person name="Ament-Velasquez S.L."/>
            <person name="Kruys A."/>
            <person name="Hutchinson M.I."/>
            <person name="Powell A.J."/>
            <person name="Barry K."/>
            <person name="Miller A.N."/>
            <person name="Grigoriev I.V."/>
            <person name="Debuchy R."/>
            <person name="Gladieux P."/>
            <person name="Thoren M.H."/>
            <person name="Johannesson H."/>
        </authorList>
    </citation>
    <scope>NUCLEOTIDE SEQUENCE</scope>
    <source>
        <strain evidence="1">CBS 540.89</strain>
    </source>
</reference>
<dbReference type="Proteomes" id="UP001172159">
    <property type="component" value="Unassembled WGS sequence"/>
</dbReference>
<keyword evidence="2" id="KW-1185">Reference proteome</keyword>
<gene>
    <name evidence="1" type="ORF">B0T21DRAFT_261391</name>
</gene>